<name>A0ABQ1XMR8_9MICC</name>
<evidence type="ECO:0000313" key="4">
    <source>
        <dbReference type="Proteomes" id="UP000596938"/>
    </source>
</evidence>
<evidence type="ECO:0000313" key="3">
    <source>
        <dbReference type="EMBL" id="GGG98182.1"/>
    </source>
</evidence>
<keyword evidence="4" id="KW-1185">Reference proteome</keyword>
<dbReference type="EMBL" id="BMKU01000005">
    <property type="protein sequence ID" value="GGG98182.1"/>
    <property type="molecule type" value="Genomic_DNA"/>
</dbReference>
<feature type="region of interest" description="Disordered" evidence="1">
    <location>
        <begin position="68"/>
        <end position="91"/>
    </location>
</feature>
<reference evidence="4" key="1">
    <citation type="journal article" date="2019" name="Int. J. Syst. Evol. Microbiol.">
        <title>The Global Catalogue of Microorganisms (GCM) 10K type strain sequencing project: providing services to taxonomists for standard genome sequencing and annotation.</title>
        <authorList>
            <consortium name="The Broad Institute Genomics Platform"/>
            <consortium name="The Broad Institute Genome Sequencing Center for Infectious Disease"/>
            <person name="Wu L."/>
            <person name="Ma J."/>
        </authorList>
    </citation>
    <scope>NUCLEOTIDE SEQUENCE [LARGE SCALE GENOMIC DNA]</scope>
    <source>
        <strain evidence="4">CGMCC 1.1927</strain>
    </source>
</reference>
<dbReference type="RefSeq" id="WP_188810941.1">
    <property type="nucleotide sequence ID" value="NZ_BAAAWV010000001.1"/>
</dbReference>
<keyword evidence="2" id="KW-1133">Transmembrane helix</keyword>
<dbReference type="Proteomes" id="UP000596938">
    <property type="component" value="Unassembled WGS sequence"/>
</dbReference>
<feature type="transmembrane region" description="Helical" evidence="2">
    <location>
        <begin position="35"/>
        <end position="53"/>
    </location>
</feature>
<feature type="compositionally biased region" description="Low complexity" evidence="1">
    <location>
        <begin position="250"/>
        <end position="262"/>
    </location>
</feature>
<feature type="region of interest" description="Disordered" evidence="1">
    <location>
        <begin position="234"/>
        <end position="262"/>
    </location>
</feature>
<evidence type="ECO:0000256" key="2">
    <source>
        <dbReference type="SAM" id="Phobius"/>
    </source>
</evidence>
<accession>A0ABQ1XMR8</accession>
<evidence type="ECO:0000256" key="1">
    <source>
        <dbReference type="SAM" id="MobiDB-lite"/>
    </source>
</evidence>
<organism evidence="3 4">
    <name type="scientific">Pseudarthrobacter polychromogenes</name>
    <dbReference type="NCBI Taxonomy" id="1676"/>
    <lineage>
        <taxon>Bacteria</taxon>
        <taxon>Bacillati</taxon>
        <taxon>Actinomycetota</taxon>
        <taxon>Actinomycetes</taxon>
        <taxon>Micrococcales</taxon>
        <taxon>Micrococcaceae</taxon>
        <taxon>Pseudarthrobacter</taxon>
    </lineage>
</organism>
<protein>
    <submittedName>
        <fullName evidence="3">Uncharacterized protein</fullName>
    </submittedName>
</protein>
<proteinExistence type="predicted"/>
<keyword evidence="2" id="KW-0812">Transmembrane</keyword>
<gene>
    <name evidence="3" type="ORF">GCM10011577_21990</name>
</gene>
<comment type="caution">
    <text evidence="3">The sequence shown here is derived from an EMBL/GenBank/DDBJ whole genome shotgun (WGS) entry which is preliminary data.</text>
</comment>
<sequence length="262" mass="27439">MENPDTLILNLTFLGTVGVAFLMFLVLFLLGAITLVLAGLGRLAAAVLMALFGRRSRKESLPLVRFTGPAGSQQQASDGGAGAESAAGSARPGLLARAFRKRPGKTPRDWRAALQPAHMKTTLRTAVEHHPALTAARREPPVLAEDWATAVADADARARAAKARAASPDIKVSVRDLPDPQVPAEEVAEVAPLVESALDNSRPSRELPRSFKKPQVPHVLAPLDTGSLVSLSGPAQISRAAAEAAREAGSKGSASKGRQPLP</sequence>
<keyword evidence="2" id="KW-0472">Membrane</keyword>
<feature type="transmembrane region" description="Helical" evidence="2">
    <location>
        <begin position="7"/>
        <end position="29"/>
    </location>
</feature>